<reference evidence="1 2" key="1">
    <citation type="submission" date="2018-01" db="EMBL/GenBank/DDBJ databases">
        <title>Whole genome sequencing of Histamine producing bacteria.</title>
        <authorList>
            <person name="Butler K."/>
        </authorList>
    </citation>
    <scope>NUCLEOTIDE SEQUENCE [LARGE SCALE GENOMIC DNA]</scope>
    <source>
        <strain evidence="1 2">DSM 24669</strain>
    </source>
</reference>
<sequence length="72" mass="8349">MPALLTAGIFICSHPPYAQPLTANHKNRYNSTFITLFIKIINQTLLYNLYLRYKTSQFEVKPTSNIKDDINE</sequence>
<protein>
    <submittedName>
        <fullName evidence="1">Uncharacterized protein</fullName>
    </submittedName>
</protein>
<evidence type="ECO:0000313" key="2">
    <source>
        <dbReference type="Proteomes" id="UP000240481"/>
    </source>
</evidence>
<comment type="caution">
    <text evidence="1">The sequence shown here is derived from an EMBL/GenBank/DDBJ whole genome shotgun (WGS) entry which is preliminary data.</text>
</comment>
<proteinExistence type="predicted"/>
<name>A0A0J8XTQ6_9GAMM</name>
<keyword evidence="2" id="KW-1185">Reference proteome</keyword>
<dbReference type="Proteomes" id="UP000240481">
    <property type="component" value="Unassembled WGS sequence"/>
</dbReference>
<organism evidence="1 2">
    <name type="scientific">Photobacterium swingsii</name>
    <dbReference type="NCBI Taxonomy" id="680026"/>
    <lineage>
        <taxon>Bacteria</taxon>
        <taxon>Pseudomonadati</taxon>
        <taxon>Pseudomonadota</taxon>
        <taxon>Gammaproteobacteria</taxon>
        <taxon>Vibrionales</taxon>
        <taxon>Vibrionaceae</taxon>
        <taxon>Photobacterium</taxon>
    </lineage>
</organism>
<accession>A0A0J8XTQ6</accession>
<gene>
    <name evidence="1" type="ORF">C9I94_00150</name>
</gene>
<dbReference type="AlphaFoldDB" id="A0A0J8XTQ6"/>
<evidence type="ECO:0000313" key="1">
    <source>
        <dbReference type="EMBL" id="PSW26460.1"/>
    </source>
</evidence>
<dbReference type="EMBL" id="PYLZ01000001">
    <property type="protein sequence ID" value="PSW26460.1"/>
    <property type="molecule type" value="Genomic_DNA"/>
</dbReference>
<dbReference type="STRING" id="680026.AB733_22020"/>